<organism evidence="3 4">
    <name type="scientific">Stephania cephalantha</name>
    <dbReference type="NCBI Taxonomy" id="152367"/>
    <lineage>
        <taxon>Eukaryota</taxon>
        <taxon>Viridiplantae</taxon>
        <taxon>Streptophyta</taxon>
        <taxon>Embryophyta</taxon>
        <taxon>Tracheophyta</taxon>
        <taxon>Spermatophyta</taxon>
        <taxon>Magnoliopsida</taxon>
        <taxon>Ranunculales</taxon>
        <taxon>Menispermaceae</taxon>
        <taxon>Menispermoideae</taxon>
        <taxon>Cissampelideae</taxon>
        <taxon>Stephania</taxon>
    </lineage>
</organism>
<feature type="signal peptide" evidence="2">
    <location>
        <begin position="1"/>
        <end position="26"/>
    </location>
</feature>
<dbReference type="AlphaFoldDB" id="A0AAP0J3H4"/>
<dbReference type="Proteomes" id="UP001419268">
    <property type="component" value="Unassembled WGS sequence"/>
</dbReference>
<feature type="compositionally biased region" description="Basic and acidic residues" evidence="1">
    <location>
        <begin position="37"/>
        <end position="73"/>
    </location>
</feature>
<feature type="region of interest" description="Disordered" evidence="1">
    <location>
        <begin position="20"/>
        <end position="131"/>
    </location>
</feature>
<comment type="caution">
    <text evidence="3">The sequence shown here is derived from an EMBL/GenBank/DDBJ whole genome shotgun (WGS) entry which is preliminary data.</text>
</comment>
<dbReference type="EMBL" id="JBBNAG010000006">
    <property type="protein sequence ID" value="KAK9126015.1"/>
    <property type="molecule type" value="Genomic_DNA"/>
</dbReference>
<feature type="chain" id="PRO_5043038774" evidence="2">
    <location>
        <begin position="27"/>
        <end position="131"/>
    </location>
</feature>
<protein>
    <submittedName>
        <fullName evidence="3">Uncharacterized protein</fullName>
    </submittedName>
</protein>
<proteinExistence type="predicted"/>
<accession>A0AAP0J3H4</accession>
<name>A0AAP0J3H4_9MAGN</name>
<evidence type="ECO:0000256" key="2">
    <source>
        <dbReference type="SAM" id="SignalP"/>
    </source>
</evidence>
<evidence type="ECO:0000313" key="4">
    <source>
        <dbReference type="Proteomes" id="UP001419268"/>
    </source>
</evidence>
<reference evidence="3 4" key="1">
    <citation type="submission" date="2024-01" db="EMBL/GenBank/DDBJ databases">
        <title>Genome assemblies of Stephania.</title>
        <authorList>
            <person name="Yang L."/>
        </authorList>
    </citation>
    <scope>NUCLEOTIDE SEQUENCE [LARGE SCALE GENOMIC DNA]</scope>
    <source>
        <strain evidence="3">JXDWG</strain>
        <tissue evidence="3">Leaf</tissue>
    </source>
</reference>
<keyword evidence="4" id="KW-1185">Reference proteome</keyword>
<gene>
    <name evidence="3" type="ORF">Scep_014861</name>
</gene>
<evidence type="ECO:0000256" key="1">
    <source>
        <dbReference type="SAM" id="MobiDB-lite"/>
    </source>
</evidence>
<evidence type="ECO:0000313" key="3">
    <source>
        <dbReference type="EMBL" id="KAK9126015.1"/>
    </source>
</evidence>
<sequence length="131" mass="14682">MRGTKNFKGAPLLCLLSTASLQSTDRDSKNKIQIAGRDPRGQSRAEQLGESREGRAGREGERAEQLCEIREGRAGQSWAVTREAERGRQRGARRERGGREAREGEAERGRQRECEAREGEAESETRRGKKT</sequence>
<feature type="compositionally biased region" description="Basic and acidic residues" evidence="1">
    <location>
        <begin position="82"/>
        <end position="131"/>
    </location>
</feature>
<keyword evidence="2" id="KW-0732">Signal</keyword>